<evidence type="ECO:0000313" key="1">
    <source>
        <dbReference type="EMBL" id="MEA5392492.1"/>
    </source>
</evidence>
<keyword evidence="2" id="KW-1185">Reference proteome</keyword>
<protein>
    <submittedName>
        <fullName evidence="1">DUF1830 domain-containing protein</fullName>
    </submittedName>
</protein>
<proteinExistence type="predicted"/>
<comment type="caution">
    <text evidence="1">The sequence shown here is derived from an EMBL/GenBank/DDBJ whole genome shotgun (WGS) entry which is preliminary data.</text>
</comment>
<name>A0ABU5RXK3_9CYAN</name>
<dbReference type="RefSeq" id="WP_323306440.1">
    <property type="nucleotide sequence ID" value="NZ_JAYGHX010000012.1"/>
</dbReference>
<gene>
    <name evidence="1" type="ORF">VB738_14610</name>
</gene>
<sequence>MDALLCSYRNCSERMRIIRCCGPEDFFLERVVFPFEVLTFHCPPATDVEIWARDSMGVVLTEQLPADALAMQQSEVSSRPEWLPQVPSRAVGVRGNASSVCLLPH</sequence>
<dbReference type="EMBL" id="JAYGHX010000012">
    <property type="protein sequence ID" value="MEA5392492.1"/>
    <property type="molecule type" value="Genomic_DNA"/>
</dbReference>
<organism evidence="1 2">
    <name type="scientific">Cyanobium gracile UHCC 0139</name>
    <dbReference type="NCBI Taxonomy" id="3110308"/>
    <lineage>
        <taxon>Bacteria</taxon>
        <taxon>Bacillati</taxon>
        <taxon>Cyanobacteriota</taxon>
        <taxon>Cyanophyceae</taxon>
        <taxon>Synechococcales</taxon>
        <taxon>Prochlorococcaceae</taxon>
        <taxon>Cyanobium</taxon>
    </lineage>
</organism>
<evidence type="ECO:0000313" key="2">
    <source>
        <dbReference type="Proteomes" id="UP001304461"/>
    </source>
</evidence>
<dbReference type="InterPro" id="IPR014964">
    <property type="entry name" value="DUF1830"/>
</dbReference>
<dbReference type="Proteomes" id="UP001304461">
    <property type="component" value="Unassembled WGS sequence"/>
</dbReference>
<dbReference type="Pfam" id="PF08865">
    <property type="entry name" value="DUF1830"/>
    <property type="match status" value="1"/>
</dbReference>
<reference evidence="1 2" key="1">
    <citation type="submission" date="2023-12" db="EMBL/GenBank/DDBJ databases">
        <title>Baltic Sea Cyanobacteria.</title>
        <authorList>
            <person name="Delbaje E."/>
            <person name="Fewer D.P."/>
            <person name="Shishido T.K."/>
        </authorList>
    </citation>
    <scope>NUCLEOTIDE SEQUENCE [LARGE SCALE GENOMIC DNA]</scope>
    <source>
        <strain evidence="1 2">UHCC 0139</strain>
    </source>
</reference>
<accession>A0ABU5RXK3</accession>